<name>W7UHL8_RUMFL</name>
<dbReference type="PROSITE" id="PS51257">
    <property type="entry name" value="PROKAR_LIPOPROTEIN"/>
    <property type="match status" value="1"/>
</dbReference>
<proteinExistence type="predicted"/>
<dbReference type="AlphaFoldDB" id="W7UHL8"/>
<dbReference type="GO" id="GO:0030246">
    <property type="term" value="F:carbohydrate binding"/>
    <property type="evidence" value="ECO:0007669"/>
    <property type="project" value="InterPro"/>
</dbReference>
<feature type="region of interest" description="Disordered" evidence="1">
    <location>
        <begin position="28"/>
        <end position="71"/>
    </location>
</feature>
<dbReference type="OrthoDB" id="1822591at2"/>
<reference evidence="3 4" key="1">
    <citation type="journal article" date="2014" name="PLoS ONE">
        <title>Rumen cellulosomics: divergent fiber-degrading strategies revealed by comparative genome-wide analysis of six ruminococcal strains.</title>
        <authorList>
            <person name="Dassa B."/>
            <person name="Borovok I."/>
            <person name="Ruimy-Israeli V."/>
            <person name="Lamed R."/>
            <person name="Flint H.J."/>
            <person name="Duncan S.H."/>
            <person name="Henrissat B."/>
            <person name="Coutinho P."/>
            <person name="Morrison M."/>
            <person name="Mosoni P."/>
            <person name="Yeoman C.J."/>
            <person name="White B.A."/>
            <person name="Bayer E.A."/>
        </authorList>
    </citation>
    <scope>NUCLEOTIDE SEQUENCE [LARGE SCALE GENOMIC DNA]</scope>
    <source>
        <strain evidence="3 4">007c</strain>
    </source>
</reference>
<organism evidence="3 4">
    <name type="scientific">Ruminococcus flavefaciens 007c</name>
    <dbReference type="NCBI Taxonomy" id="1341157"/>
    <lineage>
        <taxon>Bacteria</taxon>
        <taxon>Bacillati</taxon>
        <taxon>Bacillota</taxon>
        <taxon>Clostridia</taxon>
        <taxon>Eubacteriales</taxon>
        <taxon>Oscillospiraceae</taxon>
        <taxon>Ruminococcus</taxon>
    </lineage>
</organism>
<dbReference type="EMBL" id="ATAX01000010">
    <property type="protein sequence ID" value="EWM54676.1"/>
    <property type="molecule type" value="Genomic_DNA"/>
</dbReference>
<sequence length="297" mass="31921">MNNFTKKAIALASVICVAFTSAVSCLDKKDKGTTTDGNSTTDSADPKATNADKATNANGEDTPTIDNISNNEGNVVITPFQFGTPADIGITPPDADIDLNADDPTTKKEPATEVVEVTEANGEKATDENGKTVTQIVTKPVDPASDYKSKMDARYCFWIDISKDSDYIFNDQFIKVTFKLKDNIPEKEYAVRFNPDLSSIAGRTVTPDKIVQGCIKVGGSVNAQDVSSESGFVAYGDNVSAKAGDTVDYYINLKNNPGLAGMLVWIYYDSNAMDVEEIEPTGQFAEIAKKTQTGSKN</sequence>
<feature type="chain" id="PRO_5038922673" description="Cohesin domain-containing protein" evidence="2">
    <location>
        <begin position="23"/>
        <end position="297"/>
    </location>
</feature>
<evidence type="ECO:0000313" key="4">
    <source>
        <dbReference type="Proteomes" id="UP000019365"/>
    </source>
</evidence>
<dbReference type="eggNOG" id="ENOG5032JET">
    <property type="taxonomic scope" value="Bacteria"/>
</dbReference>
<dbReference type="InterPro" id="IPR008965">
    <property type="entry name" value="CBM2/CBM3_carb-bd_dom_sf"/>
</dbReference>
<dbReference type="Gene3D" id="2.60.40.680">
    <property type="match status" value="1"/>
</dbReference>
<dbReference type="SUPFAM" id="SSF49384">
    <property type="entry name" value="Carbohydrate-binding domain"/>
    <property type="match status" value="1"/>
</dbReference>
<feature type="compositionally biased region" description="Polar residues" evidence="1">
    <location>
        <begin position="59"/>
        <end position="71"/>
    </location>
</feature>
<protein>
    <recommendedName>
        <fullName evidence="5">Cohesin domain-containing protein</fullName>
    </recommendedName>
</protein>
<feature type="signal peptide" evidence="2">
    <location>
        <begin position="1"/>
        <end position="22"/>
    </location>
</feature>
<keyword evidence="2" id="KW-0732">Signal</keyword>
<evidence type="ECO:0000313" key="3">
    <source>
        <dbReference type="EMBL" id="EWM54676.1"/>
    </source>
</evidence>
<dbReference type="RefSeq" id="WP_019679002.1">
    <property type="nucleotide sequence ID" value="NZ_ATAX01000010.1"/>
</dbReference>
<dbReference type="PATRIC" id="fig|1341157.4.peg.729"/>
<comment type="caution">
    <text evidence="3">The sequence shown here is derived from an EMBL/GenBank/DDBJ whole genome shotgun (WGS) entry which is preliminary data.</text>
</comment>
<keyword evidence="4" id="KW-1185">Reference proteome</keyword>
<evidence type="ECO:0000256" key="1">
    <source>
        <dbReference type="SAM" id="MobiDB-lite"/>
    </source>
</evidence>
<feature type="compositionally biased region" description="Low complexity" evidence="1">
    <location>
        <begin position="34"/>
        <end position="58"/>
    </location>
</feature>
<evidence type="ECO:0008006" key="5">
    <source>
        <dbReference type="Google" id="ProtNLM"/>
    </source>
</evidence>
<accession>W7UHL8</accession>
<gene>
    <name evidence="3" type="ORF">RF007C_04240</name>
</gene>
<dbReference type="Proteomes" id="UP000019365">
    <property type="component" value="Unassembled WGS sequence"/>
</dbReference>
<evidence type="ECO:0000256" key="2">
    <source>
        <dbReference type="SAM" id="SignalP"/>
    </source>
</evidence>